<feature type="region of interest" description="Disordered" evidence="1">
    <location>
        <begin position="48"/>
        <end position="72"/>
    </location>
</feature>
<evidence type="ECO:0000313" key="2">
    <source>
        <dbReference type="EMBL" id="PSR86953.1"/>
    </source>
</evidence>
<feature type="non-terminal residue" evidence="2">
    <location>
        <position position="1"/>
    </location>
</feature>
<name>A0A2T3A8W1_9PEZI</name>
<dbReference type="Proteomes" id="UP000241462">
    <property type="component" value="Unassembled WGS sequence"/>
</dbReference>
<sequence length="72" mass="8222">FFSFFLFFLSLVNGEHPWSSIDKLLCLTELAGWMFLAVMLPIRADKTSDWKSTVKSPASGRGWDSNNSRNHL</sequence>
<evidence type="ECO:0000256" key="1">
    <source>
        <dbReference type="SAM" id="MobiDB-lite"/>
    </source>
</evidence>
<accession>A0A2T3A8W1</accession>
<evidence type="ECO:0000313" key="3">
    <source>
        <dbReference type="Proteomes" id="UP000241462"/>
    </source>
</evidence>
<gene>
    <name evidence="2" type="ORF">BD289DRAFT_433066</name>
</gene>
<dbReference type="EMBL" id="KZ678435">
    <property type="protein sequence ID" value="PSR86953.1"/>
    <property type="molecule type" value="Genomic_DNA"/>
</dbReference>
<dbReference type="InParanoid" id="A0A2T3A8W1"/>
<dbReference type="AlphaFoldDB" id="A0A2T3A8W1"/>
<organism evidence="2 3">
    <name type="scientific">Coniella lustricola</name>
    <dbReference type="NCBI Taxonomy" id="2025994"/>
    <lineage>
        <taxon>Eukaryota</taxon>
        <taxon>Fungi</taxon>
        <taxon>Dikarya</taxon>
        <taxon>Ascomycota</taxon>
        <taxon>Pezizomycotina</taxon>
        <taxon>Sordariomycetes</taxon>
        <taxon>Sordariomycetidae</taxon>
        <taxon>Diaporthales</taxon>
        <taxon>Schizoparmaceae</taxon>
        <taxon>Coniella</taxon>
    </lineage>
</organism>
<reference evidence="2 3" key="1">
    <citation type="journal article" date="2018" name="Mycol. Prog.">
        <title>Coniella lustricola, a new species from submerged detritus.</title>
        <authorList>
            <person name="Raudabaugh D.B."/>
            <person name="Iturriaga T."/>
            <person name="Carver A."/>
            <person name="Mondo S."/>
            <person name="Pangilinan J."/>
            <person name="Lipzen A."/>
            <person name="He G."/>
            <person name="Amirebrahimi M."/>
            <person name="Grigoriev I.V."/>
            <person name="Miller A.N."/>
        </authorList>
    </citation>
    <scope>NUCLEOTIDE SEQUENCE [LARGE SCALE GENOMIC DNA]</scope>
    <source>
        <strain evidence="2 3">B22-T-1</strain>
    </source>
</reference>
<keyword evidence="3" id="KW-1185">Reference proteome</keyword>
<proteinExistence type="predicted"/>
<protein>
    <submittedName>
        <fullName evidence="2">Uncharacterized protein</fullName>
    </submittedName>
</protein>